<reference evidence="2" key="2">
    <citation type="journal article" date="2022" name="Syst. Appl. Microbiol.">
        <title>Physiological and genomic characterisation of Luteimonas fraxinea sp. nov., a bacterial species associated with trees tolerant to ash dieback.</title>
        <authorList>
            <person name="Ulrich K."/>
            <person name="Becker R."/>
            <person name="Behrendt U."/>
            <person name="Kube M."/>
            <person name="Schneck V."/>
            <person name="Ulrich A."/>
        </authorList>
    </citation>
    <scope>NUCLEOTIDE SEQUENCE</scope>
    <source>
        <strain evidence="2">A1P009</strain>
    </source>
</reference>
<proteinExistence type="predicted"/>
<dbReference type="InterPro" id="IPR040704">
    <property type="entry name" value="HEPN_AbiU2"/>
</dbReference>
<feature type="domain" description="HEPN AbiU2-like" evidence="1">
    <location>
        <begin position="32"/>
        <end position="240"/>
    </location>
</feature>
<gene>
    <name evidence="2" type="ORF">LTT95_06895</name>
</gene>
<protein>
    <recommendedName>
        <fullName evidence="1">HEPN AbiU2-like domain-containing protein</fullName>
    </recommendedName>
</protein>
<keyword evidence="3" id="KW-1185">Reference proteome</keyword>
<reference evidence="2" key="1">
    <citation type="submission" date="2021-12" db="EMBL/GenBank/DDBJ databases">
        <authorList>
            <person name="Ulrich A."/>
        </authorList>
    </citation>
    <scope>NUCLEOTIDE SEQUENCE</scope>
    <source>
        <strain evidence="2">A1P009</strain>
    </source>
</reference>
<evidence type="ECO:0000313" key="3">
    <source>
        <dbReference type="Proteomes" id="UP001430360"/>
    </source>
</evidence>
<dbReference type="Proteomes" id="UP001430360">
    <property type="component" value="Unassembled WGS sequence"/>
</dbReference>
<organism evidence="2 3">
    <name type="scientific">Luteimonas fraxinea</name>
    <dbReference type="NCBI Taxonomy" id="2901869"/>
    <lineage>
        <taxon>Bacteria</taxon>
        <taxon>Pseudomonadati</taxon>
        <taxon>Pseudomonadota</taxon>
        <taxon>Gammaproteobacteria</taxon>
        <taxon>Lysobacterales</taxon>
        <taxon>Lysobacteraceae</taxon>
        <taxon>Luteimonas</taxon>
    </lineage>
</organism>
<dbReference type="EMBL" id="JAJQKU010000002">
    <property type="protein sequence ID" value="MCD9096667.1"/>
    <property type="molecule type" value="Genomic_DNA"/>
</dbReference>
<evidence type="ECO:0000259" key="1">
    <source>
        <dbReference type="Pfam" id="PF18734"/>
    </source>
</evidence>
<evidence type="ECO:0000313" key="2">
    <source>
        <dbReference type="EMBL" id="MCD9096667.1"/>
    </source>
</evidence>
<sequence>MNSIELDQRIVQIEGFIKVLTQQCPILDERRHILAPLLHNAQIQDALKKKLDNNIAAGAWHHLVPMLGQDLLRDQSRLFLDADGRSGSLTNLWRKLQADPALREHFRAAYAGMFDEFHEDPDEGLSLERSKEINVESRESDRARNGARFDEGWDRVRKTVDGLASDPVAVKIKMFRDKHHAHLQMQKLDKEPKAFDPNTIGLTFNEIFEFGDRCQHAVAELGLLLTGITWDPEAFADVHARRGTAMWKALTS</sequence>
<dbReference type="RefSeq" id="WP_232135491.1">
    <property type="nucleotide sequence ID" value="NZ_JAJQKU010000002.1"/>
</dbReference>
<accession>A0ABS8UCG7</accession>
<comment type="caution">
    <text evidence="2">The sequence shown here is derived from an EMBL/GenBank/DDBJ whole genome shotgun (WGS) entry which is preliminary data.</text>
</comment>
<name>A0ABS8UCG7_9GAMM</name>
<dbReference type="Pfam" id="PF18734">
    <property type="entry name" value="HEPN_AbiU2"/>
    <property type="match status" value="1"/>
</dbReference>